<comment type="caution">
    <text evidence="2">The sequence shown here is derived from an EMBL/GenBank/DDBJ whole genome shotgun (WGS) entry which is preliminary data.</text>
</comment>
<dbReference type="Proteomes" id="UP000637578">
    <property type="component" value="Unassembled WGS sequence"/>
</dbReference>
<reference evidence="2" key="2">
    <citation type="submission" date="2020-09" db="EMBL/GenBank/DDBJ databases">
        <authorList>
            <person name="Sun Q."/>
            <person name="Zhou Y."/>
        </authorList>
    </citation>
    <scope>NUCLEOTIDE SEQUENCE</scope>
    <source>
        <strain evidence="2">CGMCC 4.5737</strain>
    </source>
</reference>
<proteinExistence type="predicted"/>
<feature type="region of interest" description="Disordered" evidence="1">
    <location>
        <begin position="462"/>
        <end position="497"/>
    </location>
</feature>
<dbReference type="EMBL" id="BMMK01000082">
    <property type="protein sequence ID" value="GGM84810.1"/>
    <property type="molecule type" value="Genomic_DNA"/>
</dbReference>
<evidence type="ECO:0000313" key="2">
    <source>
        <dbReference type="EMBL" id="GGM84810.1"/>
    </source>
</evidence>
<accession>A0A8J3CLT3</accession>
<sequence length="638" mass="69265">MFAGCRQGSAHPRVISTSPHSDTPVSGVGSGEFGLGSCAPAEPYVRGYPAALDRVLFRAPFVLVAADNSSPQRVDSLDEARAAVRRGEAASVAGTLRAGVLAADVDPADAEVDPVLGDAVAEHLVAWCVARGIPYLVRESGRAGGRHVLAVTGSRAVACEWAQVCAEAGRRHGVPVMVRTGMALRLLSAPHRLGLQAPVVGGTLTPAAVLDVVEDQAAAHRAAVRRRLRPVPVRRRPGGRDTSRSGREFGQACAMVRAGYTAAQAWAVQNRPGSKAAERGELGWRRYVWLPAVVTVAAEEGVEEAEAWQRSQVACRSRCRMLGREGWRVRLWRPAQRDAERDRPRRYRVEDTAPWGSTSAQRAEIEAVRRGLLAVAEERLTAAGVRPQRRHSAAALLHALVPALVQRDGSISVRDLALAARLDPKTVRAARDTLVEAEVITLPHRYQGGTDDCDRYALGPASQESVAAARTTAETSPTSCSTPPPPGGASPRRLTREAQEARQLWRLRLTLSAATEATGETYAESQHPAAKTLRSLHYQRQWWRSRTPQQQKQRRAIRRRVLDKLSTVDLSAWLEWLARRELIANAADRIRAGTATTVDHETATNAPRTIHRGMRDPLWRTGGTPSGEPGEQLQLLVA</sequence>
<feature type="compositionally biased region" description="Low complexity" evidence="1">
    <location>
        <begin position="471"/>
        <end position="481"/>
    </location>
</feature>
<reference evidence="2" key="1">
    <citation type="journal article" date="2014" name="Int. J. Syst. Evol. Microbiol.">
        <title>Complete genome sequence of Corynebacterium casei LMG S-19264T (=DSM 44701T), isolated from a smear-ripened cheese.</title>
        <authorList>
            <consortium name="US DOE Joint Genome Institute (JGI-PGF)"/>
            <person name="Walter F."/>
            <person name="Albersmeier A."/>
            <person name="Kalinowski J."/>
            <person name="Ruckert C."/>
        </authorList>
    </citation>
    <scope>NUCLEOTIDE SEQUENCE</scope>
    <source>
        <strain evidence="2">CGMCC 4.5737</strain>
    </source>
</reference>
<dbReference type="AlphaFoldDB" id="A0A8J3CLT3"/>
<gene>
    <name evidence="2" type="ORF">GCM10012275_64440</name>
</gene>
<keyword evidence="3" id="KW-1185">Reference proteome</keyword>
<feature type="compositionally biased region" description="Polar residues" evidence="1">
    <location>
        <begin position="15"/>
        <end position="24"/>
    </location>
</feature>
<evidence type="ECO:0000256" key="1">
    <source>
        <dbReference type="SAM" id="MobiDB-lite"/>
    </source>
</evidence>
<name>A0A8J3CLT3_9PSEU</name>
<evidence type="ECO:0000313" key="3">
    <source>
        <dbReference type="Proteomes" id="UP000637578"/>
    </source>
</evidence>
<protein>
    <submittedName>
        <fullName evidence="2">Uncharacterized protein</fullName>
    </submittedName>
</protein>
<feature type="region of interest" description="Disordered" evidence="1">
    <location>
        <begin position="1"/>
        <end position="28"/>
    </location>
</feature>
<organism evidence="2 3">
    <name type="scientific">Longimycelium tulufanense</name>
    <dbReference type="NCBI Taxonomy" id="907463"/>
    <lineage>
        <taxon>Bacteria</taxon>
        <taxon>Bacillati</taxon>
        <taxon>Actinomycetota</taxon>
        <taxon>Actinomycetes</taxon>
        <taxon>Pseudonocardiales</taxon>
        <taxon>Pseudonocardiaceae</taxon>
        <taxon>Longimycelium</taxon>
    </lineage>
</organism>